<dbReference type="Pfam" id="PF00578">
    <property type="entry name" value="AhpC-TSA"/>
    <property type="match status" value="1"/>
</dbReference>
<evidence type="ECO:0000256" key="10">
    <source>
        <dbReference type="ARBA" id="ARBA00042639"/>
    </source>
</evidence>
<dbReference type="SUPFAM" id="SSF52833">
    <property type="entry name" value="Thioredoxin-like"/>
    <property type="match status" value="1"/>
</dbReference>
<dbReference type="Gene3D" id="3.40.30.10">
    <property type="entry name" value="Glutaredoxin"/>
    <property type="match status" value="1"/>
</dbReference>
<dbReference type="PANTHER" id="PTHR42801">
    <property type="entry name" value="THIOREDOXIN-DEPENDENT PEROXIDE REDUCTASE"/>
    <property type="match status" value="1"/>
</dbReference>
<evidence type="ECO:0000259" key="13">
    <source>
        <dbReference type="PROSITE" id="PS51352"/>
    </source>
</evidence>
<evidence type="ECO:0000256" key="11">
    <source>
        <dbReference type="ARBA" id="ARBA00049091"/>
    </source>
</evidence>
<evidence type="ECO:0000256" key="5">
    <source>
        <dbReference type="ARBA" id="ARBA00023002"/>
    </source>
</evidence>
<evidence type="ECO:0000313" key="14">
    <source>
        <dbReference type="EMBL" id="TCJ19142.1"/>
    </source>
</evidence>
<accession>A0A4V2NWY3</accession>
<keyword evidence="15" id="KW-1185">Reference proteome</keyword>
<dbReference type="Proteomes" id="UP000295334">
    <property type="component" value="Unassembled WGS sequence"/>
</dbReference>
<comment type="function">
    <text evidence="1">Thiol-specific peroxidase that catalyzes the reduction of hydrogen peroxide and organic hydroperoxides to water and alcohols, respectively. Plays a role in cell protection against oxidative stress by detoxifying peroxides and as sensor of hydrogen peroxide-mediated signaling events.</text>
</comment>
<dbReference type="AlphaFoldDB" id="A0A4V2NWY3"/>
<keyword evidence="12" id="KW-0732">Signal</keyword>
<keyword evidence="7" id="KW-0676">Redox-active center</keyword>
<dbReference type="OrthoDB" id="9805634at2"/>
<comment type="caution">
    <text evidence="14">The sequence shown here is derived from an EMBL/GenBank/DDBJ whole genome shotgun (WGS) entry which is preliminary data.</text>
</comment>
<evidence type="ECO:0000256" key="6">
    <source>
        <dbReference type="ARBA" id="ARBA00023157"/>
    </source>
</evidence>
<reference evidence="14 15" key="1">
    <citation type="submission" date="2019-03" db="EMBL/GenBank/DDBJ databases">
        <authorList>
            <person name="Kim M.K.M."/>
        </authorList>
    </citation>
    <scope>NUCLEOTIDE SEQUENCE [LARGE SCALE GENOMIC DNA]</scope>
    <source>
        <strain evidence="14 15">17J68-12</strain>
    </source>
</reference>
<dbReference type="InterPro" id="IPR050924">
    <property type="entry name" value="Peroxiredoxin_BCP/PrxQ"/>
</dbReference>
<keyword evidence="6" id="KW-1015">Disulfide bond</keyword>
<dbReference type="InterPro" id="IPR013766">
    <property type="entry name" value="Thioredoxin_domain"/>
</dbReference>
<comment type="similarity">
    <text evidence="9">Belongs to the peroxiredoxin family. BCP/PrxQ subfamily.</text>
</comment>
<dbReference type="InterPro" id="IPR000866">
    <property type="entry name" value="AhpC/TSA"/>
</dbReference>
<evidence type="ECO:0000256" key="7">
    <source>
        <dbReference type="ARBA" id="ARBA00023284"/>
    </source>
</evidence>
<dbReference type="EMBL" id="SJZI01000002">
    <property type="protein sequence ID" value="TCJ19142.1"/>
    <property type="molecule type" value="Genomic_DNA"/>
</dbReference>
<feature type="signal peptide" evidence="12">
    <location>
        <begin position="1"/>
        <end position="18"/>
    </location>
</feature>
<name>A0A4V2NWY3_9BACT</name>
<dbReference type="PANTHER" id="PTHR42801:SF7">
    <property type="entry name" value="SLL1159 PROTEIN"/>
    <property type="match status" value="1"/>
</dbReference>
<gene>
    <name evidence="14" type="ORF">EPD60_01635</name>
</gene>
<dbReference type="CDD" id="cd02970">
    <property type="entry name" value="PRX_like2"/>
    <property type="match status" value="1"/>
</dbReference>
<evidence type="ECO:0000256" key="2">
    <source>
        <dbReference type="ARBA" id="ARBA00013017"/>
    </source>
</evidence>
<evidence type="ECO:0000256" key="9">
    <source>
        <dbReference type="ARBA" id="ARBA00038489"/>
    </source>
</evidence>
<proteinExistence type="inferred from homology"/>
<keyword evidence="3" id="KW-0575">Peroxidase</keyword>
<evidence type="ECO:0000256" key="8">
    <source>
        <dbReference type="ARBA" id="ARBA00032824"/>
    </source>
</evidence>
<dbReference type="RefSeq" id="WP_131446176.1">
    <property type="nucleotide sequence ID" value="NZ_SJZI01000002.1"/>
</dbReference>
<evidence type="ECO:0000313" key="15">
    <source>
        <dbReference type="Proteomes" id="UP000295334"/>
    </source>
</evidence>
<comment type="catalytic activity">
    <reaction evidence="11">
        <text>a hydroperoxide + [thioredoxin]-dithiol = an alcohol + [thioredoxin]-disulfide + H2O</text>
        <dbReference type="Rhea" id="RHEA:62620"/>
        <dbReference type="Rhea" id="RHEA-COMP:10698"/>
        <dbReference type="Rhea" id="RHEA-COMP:10700"/>
        <dbReference type="ChEBI" id="CHEBI:15377"/>
        <dbReference type="ChEBI" id="CHEBI:29950"/>
        <dbReference type="ChEBI" id="CHEBI:30879"/>
        <dbReference type="ChEBI" id="CHEBI:35924"/>
        <dbReference type="ChEBI" id="CHEBI:50058"/>
        <dbReference type="EC" id="1.11.1.24"/>
    </reaction>
</comment>
<evidence type="ECO:0000256" key="12">
    <source>
        <dbReference type="SAM" id="SignalP"/>
    </source>
</evidence>
<sequence length="195" mass="21750">MKIFLLSLFAAITLAAGAQERPEGLFINSKAPDISGKDQNGNNVSLKDLRKKGPVVVVFYRGNWCPYCNKELKNLQDSLQLLTEKKATVIAISPEASEGVQETVKKTGAGFSILSDADAKLAKAYQVAYTVDERMVKRLQASQIDLVKINNTKEAPVLPVPAVYIINRDGTITYRYFNENYRERPSVRVLLENIR</sequence>
<dbReference type="PROSITE" id="PS51352">
    <property type="entry name" value="THIOREDOXIN_2"/>
    <property type="match status" value="1"/>
</dbReference>
<organism evidence="14 15">
    <name type="scientific">Flaviaesturariibacter flavus</name>
    <dbReference type="NCBI Taxonomy" id="2502780"/>
    <lineage>
        <taxon>Bacteria</taxon>
        <taxon>Pseudomonadati</taxon>
        <taxon>Bacteroidota</taxon>
        <taxon>Chitinophagia</taxon>
        <taxon>Chitinophagales</taxon>
        <taxon>Chitinophagaceae</taxon>
        <taxon>Flaviaestuariibacter</taxon>
    </lineage>
</organism>
<protein>
    <recommendedName>
        <fullName evidence="2">thioredoxin-dependent peroxiredoxin</fullName>
        <ecNumber evidence="2">1.11.1.24</ecNumber>
    </recommendedName>
    <alternativeName>
        <fullName evidence="8">Thioredoxin peroxidase</fullName>
    </alternativeName>
    <alternativeName>
        <fullName evidence="10">Thioredoxin-dependent peroxiredoxin Bcp</fullName>
    </alternativeName>
</protein>
<feature type="domain" description="Thioredoxin" evidence="13">
    <location>
        <begin position="25"/>
        <end position="195"/>
    </location>
</feature>
<dbReference type="GO" id="GO:0008379">
    <property type="term" value="F:thioredoxin peroxidase activity"/>
    <property type="evidence" value="ECO:0007669"/>
    <property type="project" value="TreeGrafter"/>
</dbReference>
<evidence type="ECO:0000256" key="1">
    <source>
        <dbReference type="ARBA" id="ARBA00003330"/>
    </source>
</evidence>
<keyword evidence="5" id="KW-0560">Oxidoreductase</keyword>
<dbReference type="GO" id="GO:0034599">
    <property type="term" value="P:cellular response to oxidative stress"/>
    <property type="evidence" value="ECO:0007669"/>
    <property type="project" value="TreeGrafter"/>
</dbReference>
<evidence type="ECO:0000256" key="3">
    <source>
        <dbReference type="ARBA" id="ARBA00022559"/>
    </source>
</evidence>
<feature type="chain" id="PRO_5020492462" description="thioredoxin-dependent peroxiredoxin" evidence="12">
    <location>
        <begin position="19"/>
        <end position="195"/>
    </location>
</feature>
<keyword evidence="4" id="KW-0049">Antioxidant</keyword>
<dbReference type="InterPro" id="IPR036249">
    <property type="entry name" value="Thioredoxin-like_sf"/>
</dbReference>
<dbReference type="GO" id="GO:0045454">
    <property type="term" value="P:cell redox homeostasis"/>
    <property type="evidence" value="ECO:0007669"/>
    <property type="project" value="TreeGrafter"/>
</dbReference>
<dbReference type="GO" id="GO:0005737">
    <property type="term" value="C:cytoplasm"/>
    <property type="evidence" value="ECO:0007669"/>
    <property type="project" value="TreeGrafter"/>
</dbReference>
<evidence type="ECO:0000256" key="4">
    <source>
        <dbReference type="ARBA" id="ARBA00022862"/>
    </source>
</evidence>
<dbReference type="EC" id="1.11.1.24" evidence="2"/>